<dbReference type="RefSeq" id="WP_038591983.1">
    <property type="nucleotide sequence ID" value="NZ_CP009211.1"/>
</dbReference>
<evidence type="ECO:0000256" key="1">
    <source>
        <dbReference type="ARBA" id="ARBA00022737"/>
    </source>
</evidence>
<dbReference type="Pfam" id="PF12796">
    <property type="entry name" value="Ank_2"/>
    <property type="match status" value="1"/>
</dbReference>
<dbReference type="AlphaFoldDB" id="A0A076NHX0"/>
<dbReference type="EMBL" id="CP009211">
    <property type="protein sequence ID" value="AIJ34054.1"/>
    <property type="molecule type" value="Genomic_DNA"/>
</dbReference>
<dbReference type="InterPro" id="IPR002110">
    <property type="entry name" value="Ankyrin_rpt"/>
</dbReference>
<dbReference type="PANTHER" id="PTHR24198:SF165">
    <property type="entry name" value="ANKYRIN REPEAT-CONTAINING PROTEIN-RELATED"/>
    <property type="match status" value="1"/>
</dbReference>
<evidence type="ECO:0000313" key="7">
    <source>
        <dbReference type="Proteomes" id="UP000215374"/>
    </source>
</evidence>
<evidence type="ECO:0000313" key="6">
    <source>
        <dbReference type="Proteomes" id="UP000028780"/>
    </source>
</evidence>
<proteinExistence type="predicted"/>
<evidence type="ECO:0000256" key="2">
    <source>
        <dbReference type="ARBA" id="ARBA00023043"/>
    </source>
</evidence>
<dbReference type="SMART" id="SM00248">
    <property type="entry name" value="ANK"/>
    <property type="match status" value="3"/>
</dbReference>
<gene>
    <name evidence="4" type="ORF">CIMIT_09195</name>
    <name evidence="5" type="ORF">SAMEA4535761_01902</name>
</gene>
<dbReference type="SUPFAM" id="SSF48403">
    <property type="entry name" value="Ankyrin repeat"/>
    <property type="match status" value="1"/>
</dbReference>
<dbReference type="EMBL" id="LT906467">
    <property type="protein sequence ID" value="SNV79355.1"/>
    <property type="molecule type" value="Genomic_DNA"/>
</dbReference>
<reference evidence="5 7" key="2">
    <citation type="submission" date="2017-06" db="EMBL/GenBank/DDBJ databases">
        <authorList>
            <consortium name="Pathogen Informatics"/>
        </authorList>
    </citation>
    <scope>NUCLEOTIDE SEQUENCE [LARGE SCALE GENOMIC DNA]</scope>
    <source>
        <strain evidence="5 7">NCTC13015</strain>
    </source>
</reference>
<keyword evidence="6" id="KW-1185">Reference proteome</keyword>
<reference evidence="4 6" key="1">
    <citation type="submission" date="2014-08" db="EMBL/GenBank/DDBJ databases">
        <title>Complete genome sequence of Corynebacterium imitans DSM 44264, isolated from a five-month-old boy with suspected pharyngeal diphtheria.</title>
        <authorList>
            <person name="Mollmann S."/>
            <person name="Albersmeier A."/>
            <person name="Ruckert C."/>
            <person name="Tauch A."/>
        </authorList>
    </citation>
    <scope>NUCLEOTIDE SEQUENCE [LARGE SCALE GENOMIC DNA]</scope>
    <source>
        <strain evidence="4 6">DSM 44264</strain>
    </source>
</reference>
<evidence type="ECO:0000256" key="3">
    <source>
        <dbReference type="PROSITE-ProRule" id="PRU00023"/>
    </source>
</evidence>
<dbReference type="Proteomes" id="UP000215374">
    <property type="component" value="Chromosome 1"/>
</dbReference>
<dbReference type="PROSITE" id="PS50297">
    <property type="entry name" value="ANK_REP_REGION"/>
    <property type="match status" value="1"/>
</dbReference>
<keyword evidence="1" id="KW-0677">Repeat</keyword>
<accession>A0A076NHX0</accession>
<dbReference type="InterPro" id="IPR036770">
    <property type="entry name" value="Ankyrin_rpt-contain_sf"/>
</dbReference>
<dbReference type="HOGENOM" id="CLU_000134_34_2_11"/>
<dbReference type="Gene3D" id="1.25.40.20">
    <property type="entry name" value="Ankyrin repeat-containing domain"/>
    <property type="match status" value="1"/>
</dbReference>
<dbReference type="STRING" id="156978.CIMIT_09195"/>
<keyword evidence="2 3" id="KW-0040">ANK repeat</keyword>
<dbReference type="eggNOG" id="COG0666">
    <property type="taxonomic scope" value="Bacteria"/>
</dbReference>
<organism evidence="4 6">
    <name type="scientific">Corynebacterium imitans</name>
    <dbReference type="NCBI Taxonomy" id="156978"/>
    <lineage>
        <taxon>Bacteria</taxon>
        <taxon>Bacillati</taxon>
        <taxon>Actinomycetota</taxon>
        <taxon>Actinomycetes</taxon>
        <taxon>Mycobacteriales</taxon>
        <taxon>Corynebacteriaceae</taxon>
        <taxon>Corynebacterium</taxon>
    </lineage>
</organism>
<sequence length="132" mass="14396">MSDEIPEDVQEFATALFSLARSGQLQLLEYVDRGVDVDLTNQDGNSFLMLAAYADHPELVRGLLERGADVNKLNERGQSIVAGAVFQGDEAIVRMLIDANADPDAGHPTARETATMFGRVSLIELLPPRREA</sequence>
<dbReference type="PROSITE" id="PS50088">
    <property type="entry name" value="ANK_REPEAT"/>
    <property type="match status" value="1"/>
</dbReference>
<evidence type="ECO:0000313" key="5">
    <source>
        <dbReference type="EMBL" id="SNV79355.1"/>
    </source>
</evidence>
<protein>
    <submittedName>
        <fullName evidence="4 5">Ankyrin</fullName>
    </submittedName>
</protein>
<dbReference type="KEGG" id="cii:CIMIT_09195"/>
<dbReference type="Proteomes" id="UP000028780">
    <property type="component" value="Chromosome"/>
</dbReference>
<evidence type="ECO:0000313" key="4">
    <source>
        <dbReference type="EMBL" id="AIJ34054.1"/>
    </source>
</evidence>
<dbReference type="PANTHER" id="PTHR24198">
    <property type="entry name" value="ANKYRIN REPEAT AND PROTEIN KINASE DOMAIN-CONTAINING PROTEIN"/>
    <property type="match status" value="1"/>
</dbReference>
<dbReference type="OrthoDB" id="306540at2"/>
<feature type="repeat" description="ANK" evidence="3">
    <location>
        <begin position="43"/>
        <end position="75"/>
    </location>
</feature>
<name>A0A076NHX0_9CORY</name>